<dbReference type="Pfam" id="PF00534">
    <property type="entry name" value="Glycos_transf_1"/>
    <property type="match status" value="1"/>
</dbReference>
<keyword evidence="5" id="KW-1185">Reference proteome</keyword>
<sequence>MKPFVNYYFRSLLLFLRFLTIKNDYKYIYTRDLIFAFLVSRFFKDKKVIYELHDLSNGKMWNFLFKRTFKNLQGCVVISKGLKEELIKNDFNGNKIYVLYDGVDLEKFDINISKNEAREKLNLPKYKTIISYTGSLQSWKGYETFLKSYDYLKNKENIVYLVVGGSKEQVNKLREEYINKNIIFIPFVENSKIPLFLKASDVLVIPNSSKYEISVKYTSPLKLFEYMASKRPIIASDLPSIKEIVDNNEVLFFKPDDEMDLAEKIKKFIKDKELQNKLVKNAFEKVKNYTWKKRAEKIVEIFNNW</sequence>
<evidence type="ECO:0000313" key="4">
    <source>
        <dbReference type="EMBL" id="AEH06044.1"/>
    </source>
</evidence>
<organism evidence="4 5">
    <name type="scientific">Methanothermococcus okinawensis (strain DSM 14208 / JCM 11175 / IH1)</name>
    <dbReference type="NCBI Taxonomy" id="647113"/>
    <lineage>
        <taxon>Archaea</taxon>
        <taxon>Methanobacteriati</taxon>
        <taxon>Methanobacteriota</taxon>
        <taxon>Methanomada group</taxon>
        <taxon>Methanococci</taxon>
        <taxon>Methanococcales</taxon>
        <taxon>Methanococcaceae</taxon>
        <taxon>Methanothermococcus</taxon>
    </lineage>
</organism>
<dbReference type="HOGENOM" id="CLU_009583_2_2_2"/>
<dbReference type="Proteomes" id="UP000009296">
    <property type="component" value="Chromosome"/>
</dbReference>
<name>F8AMK4_METOI</name>
<dbReference type="InterPro" id="IPR028098">
    <property type="entry name" value="Glyco_trans_4-like_N"/>
</dbReference>
<dbReference type="AlphaFoldDB" id="F8AMK4"/>
<protein>
    <submittedName>
        <fullName evidence="4">Glycosyl transferase group 1</fullName>
    </submittedName>
</protein>
<reference evidence="4" key="1">
    <citation type="submission" date="2011-05" db="EMBL/GenBank/DDBJ databases">
        <title>Complete sequence of chromosome of Methanothermococcus okinawensis IH1.</title>
        <authorList>
            <consortium name="US DOE Joint Genome Institute"/>
            <person name="Lucas S."/>
            <person name="Han J."/>
            <person name="Lapidus A."/>
            <person name="Cheng J.-F."/>
            <person name="Goodwin L."/>
            <person name="Pitluck S."/>
            <person name="Peters L."/>
            <person name="Mikhailova N."/>
            <person name="Held B."/>
            <person name="Han C."/>
            <person name="Tapia R."/>
            <person name="Land M."/>
            <person name="Hauser L."/>
            <person name="Kyrpides N."/>
            <person name="Ivanova N."/>
            <person name="Pagani I."/>
            <person name="Sieprawska-Lupa M."/>
            <person name="Takai K."/>
            <person name="Miyazaki J."/>
            <person name="Whitman W."/>
            <person name="Woyke T."/>
        </authorList>
    </citation>
    <scope>NUCLEOTIDE SEQUENCE [LARGE SCALE GENOMIC DNA]</scope>
    <source>
        <strain evidence="4">IH1</strain>
    </source>
</reference>
<dbReference type="PANTHER" id="PTHR46401">
    <property type="entry name" value="GLYCOSYLTRANSFERASE WBBK-RELATED"/>
    <property type="match status" value="1"/>
</dbReference>
<dbReference type="eggNOG" id="arCOG01403">
    <property type="taxonomic scope" value="Archaea"/>
</dbReference>
<evidence type="ECO:0000259" key="2">
    <source>
        <dbReference type="Pfam" id="PF00534"/>
    </source>
</evidence>
<dbReference type="InterPro" id="IPR001296">
    <property type="entry name" value="Glyco_trans_1"/>
</dbReference>
<evidence type="ECO:0000256" key="1">
    <source>
        <dbReference type="ARBA" id="ARBA00022679"/>
    </source>
</evidence>
<gene>
    <name evidence="4" type="ordered locus">Metok_0046</name>
</gene>
<dbReference type="GeneID" id="10772162"/>
<dbReference type="Pfam" id="PF13439">
    <property type="entry name" value="Glyco_transf_4"/>
    <property type="match status" value="1"/>
</dbReference>
<dbReference type="GO" id="GO:0016757">
    <property type="term" value="F:glycosyltransferase activity"/>
    <property type="evidence" value="ECO:0007669"/>
    <property type="project" value="InterPro"/>
</dbReference>
<dbReference type="PANTHER" id="PTHR46401:SF2">
    <property type="entry name" value="GLYCOSYLTRANSFERASE WBBK-RELATED"/>
    <property type="match status" value="1"/>
</dbReference>
<dbReference type="STRING" id="647113.Metok_0046"/>
<dbReference type="CDD" id="cd03794">
    <property type="entry name" value="GT4_WbuB-like"/>
    <property type="match status" value="1"/>
</dbReference>
<feature type="domain" description="Glycosyltransferase subfamily 4-like N-terminal" evidence="3">
    <location>
        <begin position="12"/>
        <end position="107"/>
    </location>
</feature>
<dbReference type="Gene3D" id="3.40.50.2000">
    <property type="entry name" value="Glycogen Phosphorylase B"/>
    <property type="match status" value="2"/>
</dbReference>
<dbReference type="EMBL" id="CP002792">
    <property type="protein sequence ID" value="AEH06044.1"/>
    <property type="molecule type" value="Genomic_DNA"/>
</dbReference>
<keyword evidence="1 4" id="KW-0808">Transferase</keyword>
<feature type="domain" description="Glycosyl transferase family 1" evidence="2">
    <location>
        <begin position="114"/>
        <end position="284"/>
    </location>
</feature>
<dbReference type="RefSeq" id="WP_013866230.1">
    <property type="nucleotide sequence ID" value="NC_015636.1"/>
</dbReference>
<proteinExistence type="predicted"/>
<accession>F8AMK4</accession>
<dbReference type="SUPFAM" id="SSF53756">
    <property type="entry name" value="UDP-Glycosyltransferase/glycogen phosphorylase"/>
    <property type="match status" value="1"/>
</dbReference>
<evidence type="ECO:0000259" key="3">
    <source>
        <dbReference type="Pfam" id="PF13439"/>
    </source>
</evidence>
<dbReference type="KEGG" id="mok:Metok_0046"/>
<evidence type="ECO:0000313" key="5">
    <source>
        <dbReference type="Proteomes" id="UP000009296"/>
    </source>
</evidence>